<feature type="signal peptide" evidence="1">
    <location>
        <begin position="1"/>
        <end position="20"/>
    </location>
</feature>
<evidence type="ECO:0000259" key="2">
    <source>
        <dbReference type="SMART" id="SM00245"/>
    </source>
</evidence>
<proteinExistence type="predicted"/>
<evidence type="ECO:0000256" key="1">
    <source>
        <dbReference type="SAM" id="SignalP"/>
    </source>
</evidence>
<feature type="chain" id="PRO_5037531362" description="Tail specific protease domain-containing protein" evidence="1">
    <location>
        <begin position="21"/>
        <end position="435"/>
    </location>
</feature>
<dbReference type="RefSeq" id="WP_198099148.1">
    <property type="nucleotide sequence ID" value="NZ_JAEDAL010000001.1"/>
</dbReference>
<dbReference type="Proteomes" id="UP000620139">
    <property type="component" value="Unassembled WGS sequence"/>
</dbReference>
<reference evidence="3" key="1">
    <citation type="submission" date="2020-12" db="EMBL/GenBank/DDBJ databases">
        <title>The genome sequence of Inhella sp. 4Y17.</title>
        <authorList>
            <person name="Liu Y."/>
        </authorList>
    </citation>
    <scope>NUCLEOTIDE SEQUENCE</scope>
    <source>
        <strain evidence="3">4Y10</strain>
    </source>
</reference>
<organism evidence="3 4">
    <name type="scientific">Inhella gelatinilytica</name>
    <dbReference type="NCBI Taxonomy" id="2795030"/>
    <lineage>
        <taxon>Bacteria</taxon>
        <taxon>Pseudomonadati</taxon>
        <taxon>Pseudomonadota</taxon>
        <taxon>Betaproteobacteria</taxon>
        <taxon>Burkholderiales</taxon>
        <taxon>Sphaerotilaceae</taxon>
        <taxon>Inhella</taxon>
    </lineage>
</organism>
<keyword evidence="1" id="KW-0732">Signal</keyword>
<keyword evidence="4" id="KW-1185">Reference proteome</keyword>
<dbReference type="SMART" id="SM00245">
    <property type="entry name" value="TSPc"/>
    <property type="match status" value="1"/>
</dbReference>
<feature type="domain" description="Tail specific protease" evidence="2">
    <location>
        <begin position="194"/>
        <end position="418"/>
    </location>
</feature>
<gene>
    <name evidence="3" type="ORF">I7X43_01650</name>
</gene>
<evidence type="ECO:0000313" key="4">
    <source>
        <dbReference type="Proteomes" id="UP000620139"/>
    </source>
</evidence>
<dbReference type="GO" id="GO:0030288">
    <property type="term" value="C:outer membrane-bounded periplasmic space"/>
    <property type="evidence" value="ECO:0007669"/>
    <property type="project" value="TreeGrafter"/>
</dbReference>
<dbReference type="SUPFAM" id="SSF52096">
    <property type="entry name" value="ClpP/crotonase"/>
    <property type="match status" value="1"/>
</dbReference>
<dbReference type="AlphaFoldDB" id="A0A931NCG4"/>
<dbReference type="CDD" id="cd06567">
    <property type="entry name" value="Peptidase_S41"/>
    <property type="match status" value="1"/>
</dbReference>
<comment type="caution">
    <text evidence="3">The sequence shown here is derived from an EMBL/GenBank/DDBJ whole genome shotgun (WGS) entry which is preliminary data.</text>
</comment>
<dbReference type="InterPro" id="IPR005151">
    <property type="entry name" value="Tail-specific_protease"/>
</dbReference>
<dbReference type="Pfam" id="PF03572">
    <property type="entry name" value="Peptidase_S41"/>
    <property type="match status" value="1"/>
</dbReference>
<dbReference type="PANTHER" id="PTHR32060">
    <property type="entry name" value="TAIL-SPECIFIC PROTEASE"/>
    <property type="match status" value="1"/>
</dbReference>
<protein>
    <recommendedName>
        <fullName evidence="2">Tail specific protease domain-containing protein</fullName>
    </recommendedName>
</protein>
<dbReference type="GO" id="GO:0004175">
    <property type="term" value="F:endopeptidase activity"/>
    <property type="evidence" value="ECO:0007669"/>
    <property type="project" value="TreeGrafter"/>
</dbReference>
<dbReference type="EMBL" id="JAEDAL010000001">
    <property type="protein sequence ID" value="MBH9551539.1"/>
    <property type="molecule type" value="Genomic_DNA"/>
</dbReference>
<name>A0A931NCG4_9BURK</name>
<dbReference type="InterPro" id="IPR029045">
    <property type="entry name" value="ClpP/crotonase-like_dom_sf"/>
</dbReference>
<dbReference type="GO" id="GO:0008236">
    <property type="term" value="F:serine-type peptidase activity"/>
    <property type="evidence" value="ECO:0007669"/>
    <property type="project" value="InterPro"/>
</dbReference>
<dbReference type="Gene3D" id="3.90.226.10">
    <property type="entry name" value="2-enoyl-CoA Hydratase, Chain A, domain 1"/>
    <property type="match status" value="1"/>
</dbReference>
<evidence type="ECO:0000313" key="3">
    <source>
        <dbReference type="EMBL" id="MBH9551539.1"/>
    </source>
</evidence>
<dbReference type="GO" id="GO:0007165">
    <property type="term" value="P:signal transduction"/>
    <property type="evidence" value="ECO:0007669"/>
    <property type="project" value="TreeGrafter"/>
</dbReference>
<dbReference type="PANTHER" id="PTHR32060:SF30">
    <property type="entry name" value="CARBOXY-TERMINAL PROCESSING PROTEASE CTPA"/>
    <property type="match status" value="1"/>
</dbReference>
<dbReference type="GO" id="GO:0006508">
    <property type="term" value="P:proteolysis"/>
    <property type="evidence" value="ECO:0007669"/>
    <property type="project" value="InterPro"/>
</dbReference>
<sequence>MRLPCFRLLASLLFSPLLHAAPACDGTWQLQLTSANWGDIHARFEMRAETPELCVGRHAGSEGMLRLKLVGGNILAGELQFAQNPPQPLQIDSQTGRGEIQAGSMRGPLAVTFSSPPGALRPYPQLAAHMLDTATRQVYRPAALQHPSWQHYAAQVARVAENAQDDLAFLLGLARQWDGKAFSHFRFWRPNQSTPALMDSLARLLPPGAQAVELKPLGHGVALLSLRHFIGTSVRQQIATAFEQLPGLKTQQLILDLRGNQGGEFGGLDVAAQLGGAEALMGVFIGPRWWNQHSELPDTPARAQAADLQDRSLMGFQAAIRDQALTALRHRPVAQPFTGAVWVLTDARTASAAELLAAWLGDSGRAQLVGERTRGAVLASVFLDLPDGFKLMVPSADYVTAAGQRLEGQGVQPHVAVPGEQALDRALQLAAQPRS</sequence>
<accession>A0A931NCG4</accession>